<protein>
    <recommendedName>
        <fullName evidence="12">DUF421 domain-containing protein</fullName>
    </recommendedName>
</protein>
<feature type="transmembrane region" description="Helical" evidence="7">
    <location>
        <begin position="7"/>
        <end position="26"/>
    </location>
</feature>
<dbReference type="PANTHER" id="PTHR34582">
    <property type="entry name" value="UPF0702 TRANSMEMBRANE PROTEIN YCAP"/>
    <property type="match status" value="1"/>
</dbReference>
<dbReference type="AlphaFoldDB" id="A0A2U1K853"/>
<evidence type="ECO:0000256" key="2">
    <source>
        <dbReference type="ARBA" id="ARBA00006448"/>
    </source>
</evidence>
<accession>A0A2U1K853</accession>
<evidence type="ECO:0000259" key="8">
    <source>
        <dbReference type="Pfam" id="PF04239"/>
    </source>
</evidence>
<sequence>MPAWLEIALRSFVILIGIFFIIKFLGKKQISEMSFFEYVIGITIGAIAGTLSIDRGIPFVYGAISILIWIAIPILFNFLSLKNKKVRDFIEGKATIFIKDGKILEDNLKKENYSTDNLLSQLRKQKVFSVSDVEFATLESSGELSVLLKKDKQPVTPKDLNISTAVVKEPQTVIMDGEIMDEALKNRGLNRQWLKTELEKIGVAIENVFLGQVDTMGQLTVDLFDDKITVPEPVQIPLLLATIKKCQADLELFALATDSKTAKQMYSGNAKKIEKLLEKVTPLLQ</sequence>
<feature type="transmembrane region" description="Helical" evidence="7">
    <location>
        <begin position="59"/>
        <end position="79"/>
    </location>
</feature>
<name>A0A2U1K853_9BACI</name>
<evidence type="ECO:0000256" key="4">
    <source>
        <dbReference type="ARBA" id="ARBA00022692"/>
    </source>
</evidence>
<evidence type="ECO:0000256" key="3">
    <source>
        <dbReference type="ARBA" id="ARBA00022475"/>
    </source>
</evidence>
<evidence type="ECO:0000256" key="1">
    <source>
        <dbReference type="ARBA" id="ARBA00004651"/>
    </source>
</evidence>
<evidence type="ECO:0000313" key="10">
    <source>
        <dbReference type="EMBL" id="PWA13253.1"/>
    </source>
</evidence>
<comment type="similarity">
    <text evidence="2">Belongs to the UPF0702 family.</text>
</comment>
<proteinExistence type="inferred from homology"/>
<evidence type="ECO:0000256" key="6">
    <source>
        <dbReference type="ARBA" id="ARBA00023136"/>
    </source>
</evidence>
<dbReference type="Proteomes" id="UP000245998">
    <property type="component" value="Unassembled WGS sequence"/>
</dbReference>
<dbReference type="Pfam" id="PF20730">
    <property type="entry name" value="YetF_N"/>
    <property type="match status" value="1"/>
</dbReference>
<reference evidence="10 11" key="1">
    <citation type="submission" date="2018-04" db="EMBL/GenBank/DDBJ databases">
        <title>Camelliibacillus theae gen. nov., sp. nov., isolated from Pu'er tea.</title>
        <authorList>
            <person name="Niu L."/>
        </authorList>
    </citation>
    <scope>NUCLEOTIDE SEQUENCE [LARGE SCALE GENOMIC DNA]</scope>
    <source>
        <strain evidence="10 11">T8</strain>
    </source>
</reference>
<dbReference type="OrthoDB" id="9778331at2"/>
<gene>
    <name evidence="10" type="ORF">DCC39_02060</name>
</gene>
<dbReference type="InterPro" id="IPR023090">
    <property type="entry name" value="UPF0702_alpha/beta_dom_sf"/>
</dbReference>
<dbReference type="Gene3D" id="3.30.240.20">
    <property type="entry name" value="bsu07140 like domains"/>
    <property type="match status" value="2"/>
</dbReference>
<feature type="domain" description="YetF C-terminal" evidence="8">
    <location>
        <begin position="82"/>
        <end position="214"/>
    </location>
</feature>
<dbReference type="InterPro" id="IPR012452">
    <property type="entry name" value="DUF1657"/>
</dbReference>
<dbReference type="GO" id="GO:0005886">
    <property type="term" value="C:plasma membrane"/>
    <property type="evidence" value="ECO:0007669"/>
    <property type="project" value="UniProtKB-SubCell"/>
</dbReference>
<dbReference type="InterPro" id="IPR007353">
    <property type="entry name" value="DUF421"/>
</dbReference>
<evidence type="ECO:0000256" key="5">
    <source>
        <dbReference type="ARBA" id="ARBA00022989"/>
    </source>
</evidence>
<keyword evidence="4 7" id="KW-0812">Transmembrane</keyword>
<dbReference type="EMBL" id="QCZG01000002">
    <property type="protein sequence ID" value="PWA13253.1"/>
    <property type="molecule type" value="Genomic_DNA"/>
</dbReference>
<dbReference type="RefSeq" id="WP_116553214.1">
    <property type="nucleotide sequence ID" value="NZ_QCZG01000002.1"/>
</dbReference>
<comment type="caution">
    <text evidence="10">The sequence shown here is derived from an EMBL/GenBank/DDBJ whole genome shotgun (WGS) entry which is preliminary data.</text>
</comment>
<keyword evidence="5 7" id="KW-1133">Transmembrane helix</keyword>
<keyword evidence="3" id="KW-1003">Cell membrane</keyword>
<evidence type="ECO:0000313" key="11">
    <source>
        <dbReference type="Proteomes" id="UP000245998"/>
    </source>
</evidence>
<evidence type="ECO:0000259" key="9">
    <source>
        <dbReference type="Pfam" id="PF20730"/>
    </source>
</evidence>
<organism evidence="10 11">
    <name type="scientific">Pueribacillus theae</name>
    <dbReference type="NCBI Taxonomy" id="2171751"/>
    <lineage>
        <taxon>Bacteria</taxon>
        <taxon>Bacillati</taxon>
        <taxon>Bacillota</taxon>
        <taxon>Bacilli</taxon>
        <taxon>Bacillales</taxon>
        <taxon>Bacillaceae</taxon>
        <taxon>Pueribacillus</taxon>
    </lineage>
</organism>
<evidence type="ECO:0008006" key="12">
    <source>
        <dbReference type="Google" id="ProtNLM"/>
    </source>
</evidence>
<keyword evidence="11" id="KW-1185">Reference proteome</keyword>
<feature type="transmembrane region" description="Helical" evidence="7">
    <location>
        <begin position="35"/>
        <end position="53"/>
    </location>
</feature>
<feature type="domain" description="YetF-like N-terminal transmembrane" evidence="9">
    <location>
        <begin position="5"/>
        <end position="79"/>
    </location>
</feature>
<comment type="subcellular location">
    <subcellularLocation>
        <location evidence="1">Cell membrane</location>
        <topology evidence="1">Multi-pass membrane protein</topology>
    </subcellularLocation>
</comment>
<dbReference type="Pfam" id="PF07870">
    <property type="entry name" value="DUF1657"/>
    <property type="match status" value="1"/>
</dbReference>
<dbReference type="InterPro" id="IPR048454">
    <property type="entry name" value="YetF_N"/>
</dbReference>
<dbReference type="Pfam" id="PF04239">
    <property type="entry name" value="DUF421"/>
    <property type="match status" value="1"/>
</dbReference>
<dbReference type="PANTHER" id="PTHR34582:SF7">
    <property type="entry name" value="UPF0702 TRANSMEMBRANE PROTEIN YDFS"/>
    <property type="match status" value="1"/>
</dbReference>
<keyword evidence="6 7" id="KW-0472">Membrane</keyword>
<evidence type="ECO:0000256" key="7">
    <source>
        <dbReference type="SAM" id="Phobius"/>
    </source>
</evidence>